<proteinExistence type="predicted"/>
<dbReference type="OrthoDB" id="5522328at2"/>
<name>A0A5B8XJG5_9DELT</name>
<sequence>MHVEEMDLPDAISREAPRNSKRIWVHNLGDDSDQPVRYFVYADMLEALVDSARQLGSSCAVLHGNFGVDPDGGFVEISGFENLGPCEAPTVKHAREQTDEWIFDSNQGRPLLGLFYCLPDSEALLSEELGRIFLSLLNVPFQVIAVFDPNSQRFGLYTRLPRGKFRNMAIRWVKERP</sequence>
<dbReference type="Proteomes" id="UP000321595">
    <property type="component" value="Chromosome"/>
</dbReference>
<dbReference type="AlphaFoldDB" id="A0A5B8XJG5"/>
<evidence type="ECO:0000313" key="1">
    <source>
        <dbReference type="EMBL" id="QED25910.1"/>
    </source>
</evidence>
<accession>A0A5B8XJG5</accession>
<organism evidence="1 2">
    <name type="scientific">Microvenator marinus</name>
    <dbReference type="NCBI Taxonomy" id="2600177"/>
    <lineage>
        <taxon>Bacteria</taxon>
        <taxon>Deltaproteobacteria</taxon>
        <taxon>Bradymonadales</taxon>
        <taxon>Microvenatoraceae</taxon>
        <taxon>Microvenator</taxon>
    </lineage>
</organism>
<evidence type="ECO:0000313" key="2">
    <source>
        <dbReference type="Proteomes" id="UP000321595"/>
    </source>
</evidence>
<dbReference type="EMBL" id="CP042467">
    <property type="protein sequence ID" value="QED25910.1"/>
    <property type="molecule type" value="Genomic_DNA"/>
</dbReference>
<dbReference type="RefSeq" id="WP_146956893.1">
    <property type="nucleotide sequence ID" value="NZ_CP042467.1"/>
</dbReference>
<gene>
    <name evidence="1" type="ORF">FRD01_01260</name>
</gene>
<reference evidence="1 2" key="1">
    <citation type="submission" date="2019-08" db="EMBL/GenBank/DDBJ databases">
        <authorList>
            <person name="Liang Q."/>
        </authorList>
    </citation>
    <scope>NUCLEOTIDE SEQUENCE [LARGE SCALE GENOMIC DNA]</scope>
    <source>
        <strain evidence="1 2">V1718</strain>
    </source>
</reference>
<dbReference type="KEGG" id="bbae:FRD01_01260"/>
<keyword evidence="2" id="KW-1185">Reference proteome</keyword>
<protein>
    <submittedName>
        <fullName evidence="1">Uncharacterized protein</fullName>
    </submittedName>
</protein>